<protein>
    <submittedName>
        <fullName evidence="7">Zn-dependent oxidoreductase</fullName>
    </submittedName>
</protein>
<evidence type="ECO:0000256" key="2">
    <source>
        <dbReference type="ARBA" id="ARBA00022833"/>
    </source>
</evidence>
<comment type="cofactor">
    <cofactor evidence="4">
        <name>Zn(2+)</name>
        <dbReference type="ChEBI" id="CHEBI:29105"/>
    </cofactor>
</comment>
<gene>
    <name evidence="7" type="ORF">JQ619_07455</name>
</gene>
<dbReference type="InterPro" id="IPR013149">
    <property type="entry name" value="ADH-like_C"/>
</dbReference>
<dbReference type="InterPro" id="IPR002328">
    <property type="entry name" value="ADH_Zn_CS"/>
</dbReference>
<dbReference type="Proteomes" id="UP001314635">
    <property type="component" value="Unassembled WGS sequence"/>
</dbReference>
<evidence type="ECO:0000313" key="8">
    <source>
        <dbReference type="Proteomes" id="UP001314635"/>
    </source>
</evidence>
<keyword evidence="8" id="KW-1185">Reference proteome</keyword>
<comment type="similarity">
    <text evidence="4">Belongs to the zinc-containing alcohol dehydrogenase family.</text>
</comment>
<feature type="domain" description="Alcohol dehydrogenase-like N-terminal" evidence="6">
    <location>
        <begin position="24"/>
        <end position="132"/>
    </location>
</feature>
<dbReference type="InterPro" id="IPR011032">
    <property type="entry name" value="GroES-like_sf"/>
</dbReference>
<feature type="domain" description="Alcohol dehydrogenase-like C-terminal" evidence="5">
    <location>
        <begin position="170"/>
        <end position="296"/>
    </location>
</feature>
<comment type="caution">
    <text evidence="7">The sequence shown here is derived from an EMBL/GenBank/DDBJ whole genome shotgun (WGS) entry which is preliminary data.</text>
</comment>
<dbReference type="SUPFAM" id="SSF51735">
    <property type="entry name" value="NAD(P)-binding Rossmann-fold domains"/>
    <property type="match status" value="1"/>
</dbReference>
<dbReference type="InterPro" id="IPR013154">
    <property type="entry name" value="ADH-like_N"/>
</dbReference>
<proteinExistence type="inferred from homology"/>
<dbReference type="Pfam" id="PF00107">
    <property type="entry name" value="ADH_zinc_N"/>
    <property type="match status" value="1"/>
</dbReference>
<dbReference type="NCBIfam" id="NF007489">
    <property type="entry name" value="PRK10083.1"/>
    <property type="match status" value="1"/>
</dbReference>
<evidence type="ECO:0000259" key="5">
    <source>
        <dbReference type="Pfam" id="PF00107"/>
    </source>
</evidence>
<dbReference type="SUPFAM" id="SSF50129">
    <property type="entry name" value="GroES-like"/>
    <property type="match status" value="1"/>
</dbReference>
<accession>A0ABS5G348</accession>
<dbReference type="CDD" id="cd08261">
    <property type="entry name" value="Zn_ADH7"/>
    <property type="match status" value="1"/>
</dbReference>
<evidence type="ECO:0000256" key="3">
    <source>
        <dbReference type="ARBA" id="ARBA00023002"/>
    </source>
</evidence>
<reference evidence="8" key="1">
    <citation type="journal article" date="2021" name="ISME J.">
        <title>Evolutionary origin and ecological implication of a unique nif island in free-living Bradyrhizobium lineages.</title>
        <authorList>
            <person name="Tao J."/>
        </authorList>
    </citation>
    <scope>NUCLEOTIDE SEQUENCE [LARGE SCALE GENOMIC DNA]</scope>
    <source>
        <strain evidence="8">SZCCT0094</strain>
    </source>
</reference>
<name>A0ABS5G348_9BRAD</name>
<dbReference type="PANTHER" id="PTHR43401:SF2">
    <property type="entry name" value="L-THREONINE 3-DEHYDROGENASE"/>
    <property type="match status" value="1"/>
</dbReference>
<evidence type="ECO:0000313" key="7">
    <source>
        <dbReference type="EMBL" id="MBR1135596.1"/>
    </source>
</evidence>
<evidence type="ECO:0000259" key="6">
    <source>
        <dbReference type="Pfam" id="PF08240"/>
    </source>
</evidence>
<dbReference type="InterPro" id="IPR036291">
    <property type="entry name" value="NAD(P)-bd_dom_sf"/>
</dbReference>
<evidence type="ECO:0000256" key="4">
    <source>
        <dbReference type="RuleBase" id="RU361277"/>
    </source>
</evidence>
<dbReference type="PANTHER" id="PTHR43401">
    <property type="entry name" value="L-THREONINE 3-DEHYDROGENASE"/>
    <property type="match status" value="1"/>
</dbReference>
<keyword evidence="3" id="KW-0560">Oxidoreductase</keyword>
<dbReference type="EMBL" id="JAFCLK010000006">
    <property type="protein sequence ID" value="MBR1135596.1"/>
    <property type="molecule type" value="Genomic_DNA"/>
</dbReference>
<dbReference type="RefSeq" id="WP_172235540.1">
    <property type="nucleotide sequence ID" value="NZ_JAFCLK010000006.1"/>
</dbReference>
<keyword evidence="1 4" id="KW-0479">Metal-binding</keyword>
<dbReference type="PROSITE" id="PS00059">
    <property type="entry name" value="ADH_ZINC"/>
    <property type="match status" value="1"/>
</dbReference>
<dbReference type="InterPro" id="IPR050129">
    <property type="entry name" value="Zn_alcohol_dh"/>
</dbReference>
<dbReference type="Pfam" id="PF08240">
    <property type="entry name" value="ADH_N"/>
    <property type="match status" value="1"/>
</dbReference>
<dbReference type="Gene3D" id="3.90.180.10">
    <property type="entry name" value="Medium-chain alcohol dehydrogenases, catalytic domain"/>
    <property type="match status" value="1"/>
</dbReference>
<evidence type="ECO:0000256" key="1">
    <source>
        <dbReference type="ARBA" id="ARBA00022723"/>
    </source>
</evidence>
<keyword evidence="2 4" id="KW-0862">Zinc</keyword>
<organism evidence="7 8">
    <name type="scientific">Bradyrhizobium denitrificans</name>
    <dbReference type="NCBI Taxonomy" id="2734912"/>
    <lineage>
        <taxon>Bacteria</taxon>
        <taxon>Pseudomonadati</taxon>
        <taxon>Pseudomonadota</taxon>
        <taxon>Alphaproteobacteria</taxon>
        <taxon>Hyphomicrobiales</taxon>
        <taxon>Nitrobacteraceae</taxon>
        <taxon>Bradyrhizobium</taxon>
    </lineage>
</organism>
<dbReference type="Gene3D" id="3.40.50.720">
    <property type="entry name" value="NAD(P)-binding Rossmann-like Domain"/>
    <property type="match status" value="1"/>
</dbReference>
<sequence length="336" mass="35903">MKSLVVERPGRLSIETRAIPEPASGEIRIKVERAGICGSDIHILHGSNPFARYPRVIGHEFFGRIDKLGDGVHARLGARIVVDPVVACGTCYPCSVGRPNVCAQLAVLGVHRDGGFSEYACVPAENAHLLPDSVGDDKAPLVEPFSIAANITDHTSVFASDIALVYGAGPIGLTVIQVLKHVYGVKELIVTDRIDQRIEAARNNGADRVINTAQTALPAALADAGVKPTLIIDAACHPSILAEAIEIASPAARIGLLGFSAEPSTIVQQKVTAKELAIHASRLNSGKFAKVIDWFASGTLQPERLITHRFGLDDYAIAFDTFEHNPTECCKVQLIF</sequence>